<dbReference type="Pfam" id="PF04240">
    <property type="entry name" value="Caroten_synth"/>
    <property type="match status" value="1"/>
</dbReference>
<keyword evidence="1" id="KW-1133">Transmembrane helix</keyword>
<feature type="transmembrane region" description="Helical" evidence="1">
    <location>
        <begin position="189"/>
        <end position="209"/>
    </location>
</feature>
<organism evidence="2">
    <name type="scientific">freshwater metagenome</name>
    <dbReference type="NCBI Taxonomy" id="449393"/>
    <lineage>
        <taxon>unclassified sequences</taxon>
        <taxon>metagenomes</taxon>
        <taxon>ecological metagenomes</taxon>
    </lineage>
</organism>
<accession>A0A6J7IPT0</accession>
<dbReference type="PANTHER" id="PTHR39419:SF1">
    <property type="entry name" value="SLL0814 PROTEIN"/>
    <property type="match status" value="1"/>
</dbReference>
<evidence type="ECO:0000313" key="2">
    <source>
        <dbReference type="EMBL" id="CAB4933278.1"/>
    </source>
</evidence>
<evidence type="ECO:0000313" key="3">
    <source>
        <dbReference type="EMBL" id="CAB5038988.1"/>
    </source>
</evidence>
<feature type="transmembrane region" description="Helical" evidence="1">
    <location>
        <begin position="21"/>
        <end position="39"/>
    </location>
</feature>
<feature type="transmembrane region" description="Helical" evidence="1">
    <location>
        <begin position="51"/>
        <end position="69"/>
    </location>
</feature>
<proteinExistence type="predicted"/>
<feature type="transmembrane region" description="Helical" evidence="1">
    <location>
        <begin position="74"/>
        <end position="93"/>
    </location>
</feature>
<dbReference type="AlphaFoldDB" id="A0A6J7IPT0"/>
<feature type="transmembrane region" description="Helical" evidence="1">
    <location>
        <begin position="139"/>
        <end position="157"/>
    </location>
</feature>
<feature type="transmembrane region" description="Helical" evidence="1">
    <location>
        <begin position="247"/>
        <end position="269"/>
    </location>
</feature>
<evidence type="ECO:0000256" key="1">
    <source>
        <dbReference type="SAM" id="Phobius"/>
    </source>
</evidence>
<dbReference type="EMBL" id="CAFBND010000015">
    <property type="protein sequence ID" value="CAB4933278.1"/>
    <property type="molecule type" value="Genomic_DNA"/>
</dbReference>
<name>A0A6J7IPT0_9ZZZZ</name>
<dbReference type="PANTHER" id="PTHR39419">
    <property type="entry name" value="SLL0814 PROTEIN"/>
    <property type="match status" value="1"/>
</dbReference>
<feature type="transmembrane region" description="Helical" evidence="1">
    <location>
        <begin position="105"/>
        <end position="127"/>
    </location>
</feature>
<feature type="transmembrane region" description="Helical" evidence="1">
    <location>
        <begin position="221"/>
        <end position="241"/>
    </location>
</feature>
<protein>
    <submittedName>
        <fullName evidence="2">Unannotated protein</fullName>
    </submittedName>
</protein>
<dbReference type="EMBL" id="CAFBPU010000060">
    <property type="protein sequence ID" value="CAB5038988.1"/>
    <property type="molecule type" value="Genomic_DNA"/>
</dbReference>
<reference evidence="2" key="1">
    <citation type="submission" date="2020-05" db="EMBL/GenBank/DDBJ databases">
        <authorList>
            <person name="Chiriac C."/>
            <person name="Salcher M."/>
            <person name="Ghai R."/>
            <person name="Kavagutti S V."/>
        </authorList>
    </citation>
    <scope>NUCLEOTIDE SEQUENCE</scope>
</reference>
<gene>
    <name evidence="2" type="ORF">UFOPK3752_00573</name>
    <name evidence="3" type="ORF">UFOPK4150_02105</name>
</gene>
<keyword evidence="1" id="KW-0812">Transmembrane</keyword>
<keyword evidence="1" id="KW-0472">Membrane</keyword>
<sequence>MSMRVYSGPRTDRRRGGSGGFIRMLPWILALATILSQIAWPLSSGGARDALTLTAVVLFFLTSASHALLTRGPIWALGWLVISGGIGFLAELLGTRTGFPFGDYAYAAGLGPVVAGVPLVIPLAWAMMSYPALLAARRLGRGPLVTPLIAAVALASWDLFLDPQMVAEGRWTWTMHDALTLRGIESVPVMNFVGWLLVSLVLMLVLDRLPRRRGDGSTGDGVPALMFLWTYISCVVLNAAFLHRPGVALWGGVAMGLVAIPYMVALWTARD</sequence>
<dbReference type="InterPro" id="IPR007354">
    <property type="entry name" value="CruF-like"/>
</dbReference>